<keyword evidence="2" id="KW-0813">Transport</keyword>
<protein>
    <recommendedName>
        <fullName evidence="8">TonB-dependent transporter Oar-like beta-barrel domain-containing protein</fullName>
    </recommendedName>
</protein>
<evidence type="ECO:0000256" key="3">
    <source>
        <dbReference type="ARBA" id="ARBA00022452"/>
    </source>
</evidence>
<evidence type="ECO:0000259" key="8">
    <source>
        <dbReference type="Pfam" id="PF25183"/>
    </source>
</evidence>
<keyword evidence="5" id="KW-0732">Signal</keyword>
<dbReference type="GO" id="GO:0030246">
    <property type="term" value="F:carbohydrate binding"/>
    <property type="evidence" value="ECO:0007669"/>
    <property type="project" value="InterPro"/>
</dbReference>
<dbReference type="SUPFAM" id="SSF49452">
    <property type="entry name" value="Starch-binding domain-like"/>
    <property type="match status" value="1"/>
</dbReference>
<dbReference type="InterPro" id="IPR036942">
    <property type="entry name" value="Beta-barrel_TonB_sf"/>
</dbReference>
<dbReference type="PaxDb" id="1198114-AciX9_3525"/>
<comment type="subcellular location">
    <subcellularLocation>
        <location evidence="1">Cell outer membrane</location>
        <topology evidence="1">Multi-pass membrane protein</topology>
    </subcellularLocation>
</comment>
<dbReference type="SUPFAM" id="SSF56935">
    <property type="entry name" value="Porins"/>
    <property type="match status" value="1"/>
</dbReference>
<dbReference type="HOGENOM" id="CLU_006298_0_0_0"/>
<dbReference type="GO" id="GO:0015344">
    <property type="term" value="F:siderophore uptake transmembrane transporter activity"/>
    <property type="evidence" value="ECO:0007669"/>
    <property type="project" value="TreeGrafter"/>
</dbReference>
<accession>E8X422</accession>
<evidence type="ECO:0000256" key="6">
    <source>
        <dbReference type="ARBA" id="ARBA00023136"/>
    </source>
</evidence>
<dbReference type="KEGG" id="acm:AciX9_3525"/>
<dbReference type="Pfam" id="PF25183">
    <property type="entry name" value="OMP_b-brl_4"/>
    <property type="match status" value="1"/>
</dbReference>
<dbReference type="eggNOG" id="COG3188">
    <property type="taxonomic scope" value="Bacteria"/>
</dbReference>
<keyword evidence="3" id="KW-1134">Transmembrane beta strand</keyword>
<evidence type="ECO:0000256" key="7">
    <source>
        <dbReference type="ARBA" id="ARBA00023237"/>
    </source>
</evidence>
<name>E8X422_GRATM</name>
<dbReference type="Proteomes" id="UP000000343">
    <property type="component" value="Chromosome"/>
</dbReference>
<dbReference type="AlphaFoldDB" id="E8X422"/>
<dbReference type="STRING" id="1198114.AciX9_3525"/>
<dbReference type="PANTHER" id="PTHR30069">
    <property type="entry name" value="TONB-DEPENDENT OUTER MEMBRANE RECEPTOR"/>
    <property type="match status" value="1"/>
</dbReference>
<organism evidence="10">
    <name type="scientific">Granulicella tundricola (strain ATCC BAA-1859 / DSM 23138 / MP5ACTX9)</name>
    <dbReference type="NCBI Taxonomy" id="1198114"/>
    <lineage>
        <taxon>Bacteria</taxon>
        <taxon>Pseudomonadati</taxon>
        <taxon>Acidobacteriota</taxon>
        <taxon>Terriglobia</taxon>
        <taxon>Terriglobales</taxon>
        <taxon>Acidobacteriaceae</taxon>
        <taxon>Granulicella</taxon>
    </lineage>
</organism>
<keyword evidence="7" id="KW-0998">Cell outer membrane</keyword>
<dbReference type="GO" id="GO:0009279">
    <property type="term" value="C:cell outer membrane"/>
    <property type="evidence" value="ECO:0007669"/>
    <property type="project" value="UniProtKB-SubCell"/>
</dbReference>
<evidence type="ECO:0000256" key="2">
    <source>
        <dbReference type="ARBA" id="ARBA00022448"/>
    </source>
</evidence>
<evidence type="ECO:0000256" key="1">
    <source>
        <dbReference type="ARBA" id="ARBA00004571"/>
    </source>
</evidence>
<reference evidence="10" key="1">
    <citation type="submission" date="2011-01" db="EMBL/GenBank/DDBJ databases">
        <title>Complete sequence of chromosome of Acidobacterium sp. MP5ACTX9.</title>
        <authorList>
            <consortium name="US DOE Joint Genome Institute"/>
            <person name="Lucas S."/>
            <person name="Copeland A."/>
            <person name="Lapidus A."/>
            <person name="Cheng J.-F."/>
            <person name="Goodwin L."/>
            <person name="Pitluck S."/>
            <person name="Teshima H."/>
            <person name="Detter J.C."/>
            <person name="Han C."/>
            <person name="Tapia R."/>
            <person name="Land M."/>
            <person name="Hauser L."/>
            <person name="Kyrpides N."/>
            <person name="Ivanova N."/>
            <person name="Ovchinnikova G."/>
            <person name="Pagani I."/>
            <person name="Rawat S.R."/>
            <person name="Mannisto M."/>
            <person name="Haggblom M.M."/>
            <person name="Woyke T."/>
        </authorList>
    </citation>
    <scope>NUCLEOTIDE SEQUENCE [LARGE SCALE GENOMIC DNA]</scope>
    <source>
        <strain evidence="10">MP5ACTX9</strain>
    </source>
</reference>
<dbReference type="OrthoDB" id="97893at2"/>
<dbReference type="InterPro" id="IPR013784">
    <property type="entry name" value="Carb-bd-like_fold"/>
</dbReference>
<dbReference type="PANTHER" id="PTHR30069:SF29">
    <property type="entry name" value="HEMOGLOBIN AND HEMOGLOBIN-HAPTOGLOBIN-BINDING PROTEIN 1-RELATED"/>
    <property type="match status" value="1"/>
</dbReference>
<dbReference type="InterPro" id="IPR057601">
    <property type="entry name" value="Oar-like_b-barrel"/>
</dbReference>
<dbReference type="EMBL" id="CP002480">
    <property type="protein sequence ID" value="ADW70530.1"/>
    <property type="molecule type" value="Genomic_DNA"/>
</dbReference>
<evidence type="ECO:0000256" key="4">
    <source>
        <dbReference type="ARBA" id="ARBA00022692"/>
    </source>
</evidence>
<dbReference type="GO" id="GO:0044718">
    <property type="term" value="P:siderophore transmembrane transport"/>
    <property type="evidence" value="ECO:0007669"/>
    <property type="project" value="TreeGrafter"/>
</dbReference>
<evidence type="ECO:0000256" key="5">
    <source>
        <dbReference type="ARBA" id="ARBA00022729"/>
    </source>
</evidence>
<evidence type="ECO:0000313" key="9">
    <source>
        <dbReference type="EMBL" id="ADW70530.1"/>
    </source>
</evidence>
<gene>
    <name evidence="9" type="ordered locus">AciX9_3525</name>
</gene>
<dbReference type="InterPro" id="IPR039426">
    <property type="entry name" value="TonB-dep_rcpt-like"/>
</dbReference>
<keyword evidence="6" id="KW-0472">Membrane</keyword>
<keyword evidence="10" id="KW-1185">Reference proteome</keyword>
<evidence type="ECO:0000313" key="10">
    <source>
        <dbReference type="Proteomes" id="UP000000343"/>
    </source>
</evidence>
<dbReference type="RefSeq" id="WP_013581841.1">
    <property type="nucleotide sequence ID" value="NC_015064.1"/>
</dbReference>
<feature type="domain" description="TonB-dependent transporter Oar-like beta-barrel" evidence="8">
    <location>
        <begin position="311"/>
        <end position="1226"/>
    </location>
</feature>
<keyword evidence="4" id="KW-0812">Transmembrane</keyword>
<sequence length="1233" mass="131020">MCECAEYKGICGAVVGVESIRIGLIRVQKTRTTSFPSNQPFLIFFDLLLIRFDLKRSCLPAEFAFLEFVLNARYLAPHTLLLSVALAVPGTCAWAQAAGTGTIQGTVTDKSGAVVPNAKVTAVSQDTGRTAAQQTSSAGTYVLPALPPGDYSVTVELKGFSPVHQEHVIVNAISVVGLDLSLQAGGAGETVTVTATPSDLNTENGALDTTIPNSTYTALPVAMNGGPKSPLGFLSLVPGVASGDFGVENINGGSSNSSYLYINGLPLTTSEMQGDARNVNGATSTEVIDQFQIISSGVPAYYAGQGITNLVTKSGSNQLHGHVYENIRNTAFDAAGYFSTVTPVEHQNEYGGSLGGALVKDRFFFFGNLDRFKISNGNPPIFYNLPTAAERSGDFSALSVPIYDPASTVCNNGVCTRTAFSGNVIPAARLSSISRQLQSYLPATQNNAIQNNFASSLEGGTTQNMYLGKLDGAINSRQHAFALFQYGKNSPIGLPPNGGPQLPLPYTSSRTALEVIWLGQVGHTWTITPHVINVFGAQFNRFNTPFTSPTNGGGYLGKAGLTGLPSGAPSDNFPSVNFLGPNAPTLWASNNNTENSNTVANSFVYQDNLQWVRGRHSMTFGGQIIAQQEQQTIPNFLSGFNFSNNETAGFAAVNGVSSIDATTGNAYASYLLGAVDNAALYDTSVAETGARYRDYAVYAQDDWKITQRLTVNVGLRYIIAKPFVESENRNSWFNPALPNAAVSNYPGAVQFAGNGTDSCHCSTQVDTHYLTFDPRVGFAFSVTPKTVVRGSFTINHFNAGALGGNAQSQGTGLLGYVAQPSPNTPDSGITPAFNWATGFPAYAKPPIFDPTLNAGYNSTTGATGGNVTYNRPDTAARSPYTENWNLTVEQAFTPSLTLQISYAGSQSHFIPINGGVGIYSDQLDPKYMVLGGLLQQSLSPAVLAQAQTIVPTAKVPYANFVGTLGQALRPFPQYNSIYDPFADFGNASYHSLQTRLQQRTSHGLYFLASYTWSKSINNTGAVIAGAEAAPRSAYNLRQERAVAVEDIPQILSIATVYRLPFGRGQAFANSGIANAILGGWSISGIVQYQSGTPLGPILASCLVPYTGGCYADYGKGLTARINGAYGSGGSPSTTAYINRSAFADPASFTFGNTPRTLAFGLRNPWSLDEDVTVGRDLRITDRWKVRVQADAFNVFNRTVFGGIQTNIDSTNFGAVTLQSNSPRKLQLEGSISF</sequence>
<dbReference type="Pfam" id="PF13620">
    <property type="entry name" value="CarboxypepD_reg"/>
    <property type="match status" value="1"/>
</dbReference>
<proteinExistence type="predicted"/>
<dbReference type="Gene3D" id="2.60.40.1120">
    <property type="entry name" value="Carboxypeptidase-like, regulatory domain"/>
    <property type="match status" value="1"/>
</dbReference>
<dbReference type="Gene3D" id="2.40.170.20">
    <property type="entry name" value="TonB-dependent receptor, beta-barrel domain"/>
    <property type="match status" value="1"/>
</dbReference>